<comment type="caution">
    <text evidence="1">The sequence shown here is derived from an EMBL/GenBank/DDBJ whole genome shotgun (WGS) entry which is preliminary data.</text>
</comment>
<name>A0ABQ7HWE0_9MICR</name>
<accession>A0ABQ7HWE0</accession>
<evidence type="ECO:0008006" key="3">
    <source>
        <dbReference type="Google" id="ProtNLM"/>
    </source>
</evidence>
<proteinExistence type="predicted"/>
<dbReference type="SUPFAM" id="SSF54001">
    <property type="entry name" value="Cysteine proteinases"/>
    <property type="match status" value="1"/>
</dbReference>
<dbReference type="EMBL" id="SBIQ01000251">
    <property type="protein sequence ID" value="KAF7682468.1"/>
    <property type="molecule type" value="Genomic_DNA"/>
</dbReference>
<gene>
    <name evidence="1" type="ORF">TCON_2305</name>
</gene>
<sequence length="274" mass="32205">MQCFVSSYYFKKYINQNLNGRLFKKLKNFINLMYQNAKIEVNQSTDIIQCVKDICSGNYYSGQSKGDSALFCSDFLTQLENDENPDLDKSIRKICKTKCYEKSNTENGSSFVSDDDLYVLTLYANNQNEFRNKLNLIFEKKGFECLNIENKPVESFYYEDYNGYYIFSDIFIIKIHNCDTEECSDVIKGIFDSKKVITINNIKYSLFGVVYEYIYSRNPTLGHAVAYAKRNGSWYYFDDNRNVIKKKDDFEMIFGNIYNPGLCFFFERINSKDD</sequence>
<evidence type="ECO:0000313" key="1">
    <source>
        <dbReference type="EMBL" id="KAF7682468.1"/>
    </source>
</evidence>
<reference evidence="1 2" key="1">
    <citation type="submission" date="2019-01" db="EMBL/GenBank/DDBJ databases">
        <title>Genomes sequencing and comparative genomics of infectious freshwater microsporidia, Cucumispora dikerogammari and Thelohania contejeani.</title>
        <authorList>
            <person name="Cormier A."/>
            <person name="Giraud I."/>
            <person name="Wattier R."/>
            <person name="Teixeira M."/>
            <person name="Grandjean F."/>
            <person name="Rigaud T."/>
            <person name="Cordaux R."/>
        </authorList>
    </citation>
    <scope>NUCLEOTIDE SEQUENCE [LARGE SCALE GENOMIC DNA]</scope>
    <source>
        <strain evidence="1">T1</strain>
        <tissue evidence="1">Spores</tissue>
    </source>
</reference>
<dbReference type="Proteomes" id="UP001516464">
    <property type="component" value="Unassembled WGS sequence"/>
</dbReference>
<evidence type="ECO:0000313" key="2">
    <source>
        <dbReference type="Proteomes" id="UP001516464"/>
    </source>
</evidence>
<keyword evidence="2" id="KW-1185">Reference proteome</keyword>
<organism evidence="1 2">
    <name type="scientific">Astathelohania contejeani</name>
    <dbReference type="NCBI Taxonomy" id="164912"/>
    <lineage>
        <taxon>Eukaryota</taxon>
        <taxon>Fungi</taxon>
        <taxon>Fungi incertae sedis</taxon>
        <taxon>Microsporidia</taxon>
        <taxon>Astathelohaniidae</taxon>
        <taxon>Astathelohania</taxon>
    </lineage>
</organism>
<dbReference type="Gene3D" id="3.90.70.10">
    <property type="entry name" value="Cysteine proteinases"/>
    <property type="match status" value="1"/>
</dbReference>
<dbReference type="InterPro" id="IPR038765">
    <property type="entry name" value="Papain-like_cys_pep_sf"/>
</dbReference>
<protein>
    <recommendedName>
        <fullName evidence="3">USP domain-containing protein</fullName>
    </recommendedName>
</protein>